<reference evidence="1 2" key="1">
    <citation type="journal article" date="2019" name="Sci. Rep.">
        <title>Orb-weaving spider Araneus ventricosus genome elucidates the spidroin gene catalogue.</title>
        <authorList>
            <person name="Kono N."/>
            <person name="Nakamura H."/>
            <person name="Ohtoshi R."/>
            <person name="Moran D.A.P."/>
            <person name="Shinohara A."/>
            <person name="Yoshida Y."/>
            <person name="Fujiwara M."/>
            <person name="Mori M."/>
            <person name="Tomita M."/>
            <person name="Arakawa K."/>
        </authorList>
    </citation>
    <scope>NUCLEOTIDE SEQUENCE [LARGE SCALE GENOMIC DNA]</scope>
</reference>
<organism evidence="1 2">
    <name type="scientific">Araneus ventricosus</name>
    <name type="common">Orbweaver spider</name>
    <name type="synonym">Epeira ventricosa</name>
    <dbReference type="NCBI Taxonomy" id="182803"/>
    <lineage>
        <taxon>Eukaryota</taxon>
        <taxon>Metazoa</taxon>
        <taxon>Ecdysozoa</taxon>
        <taxon>Arthropoda</taxon>
        <taxon>Chelicerata</taxon>
        <taxon>Arachnida</taxon>
        <taxon>Araneae</taxon>
        <taxon>Araneomorphae</taxon>
        <taxon>Entelegynae</taxon>
        <taxon>Araneoidea</taxon>
        <taxon>Araneidae</taxon>
        <taxon>Araneus</taxon>
    </lineage>
</organism>
<protein>
    <submittedName>
        <fullName evidence="1">Uncharacterized protein</fullName>
    </submittedName>
</protein>
<sequence length="126" mass="14619">MKQRLQNKQKKWVNRGVCSPITDIQALQRDYIIEIRQTCHFLWQLVPLVQQRCFHFLDGSPRGVASCNCPPQSVPDLFCRVENWLANRSDKYSHSLEIRRPEELCGLALSSIKMNSGPTPPLKRRT</sequence>
<accession>A0A4Y2UI61</accession>
<name>A0A4Y2UI61_ARAVE</name>
<proteinExistence type="predicted"/>
<evidence type="ECO:0000313" key="1">
    <source>
        <dbReference type="EMBL" id="GBO12558.1"/>
    </source>
</evidence>
<gene>
    <name evidence="1" type="ORF">AVEN_206076_1</name>
</gene>
<dbReference type="Proteomes" id="UP000499080">
    <property type="component" value="Unassembled WGS sequence"/>
</dbReference>
<dbReference type="EMBL" id="BGPR01037058">
    <property type="protein sequence ID" value="GBO12558.1"/>
    <property type="molecule type" value="Genomic_DNA"/>
</dbReference>
<keyword evidence="2" id="KW-1185">Reference proteome</keyword>
<dbReference type="AlphaFoldDB" id="A0A4Y2UI61"/>
<comment type="caution">
    <text evidence="1">The sequence shown here is derived from an EMBL/GenBank/DDBJ whole genome shotgun (WGS) entry which is preliminary data.</text>
</comment>
<evidence type="ECO:0000313" key="2">
    <source>
        <dbReference type="Proteomes" id="UP000499080"/>
    </source>
</evidence>